<dbReference type="RefSeq" id="WP_203386476.1">
    <property type="nucleotide sequence ID" value="NZ_CP064781.1"/>
</dbReference>
<keyword evidence="2" id="KW-1185">Reference proteome</keyword>
<dbReference type="KEGG" id="ares:IWH25_14465"/>
<dbReference type="PANTHER" id="PTHR41913">
    <property type="entry name" value="DUF1684 DOMAIN-CONTAINING PROTEIN"/>
    <property type="match status" value="1"/>
</dbReference>
<dbReference type="PANTHER" id="PTHR41913:SF1">
    <property type="entry name" value="DUF1684 DOMAIN-CONTAINING PROTEIN"/>
    <property type="match status" value="1"/>
</dbReference>
<reference evidence="1" key="1">
    <citation type="submission" date="2020-11" db="EMBL/GenBank/DDBJ databases">
        <title>Azospira restricta DSM 18626 genome sequence.</title>
        <authorList>
            <person name="Moe W.M."/>
        </authorList>
    </citation>
    <scope>NUCLEOTIDE SEQUENCE</scope>
    <source>
        <strain evidence="1">DSM 18626</strain>
    </source>
</reference>
<organism evidence="1 2">
    <name type="scientific">Azospira restricta</name>
    <dbReference type="NCBI Taxonomy" id="404405"/>
    <lineage>
        <taxon>Bacteria</taxon>
        <taxon>Pseudomonadati</taxon>
        <taxon>Pseudomonadota</taxon>
        <taxon>Betaproteobacteria</taxon>
        <taxon>Rhodocyclales</taxon>
        <taxon>Rhodocyclaceae</taxon>
        <taxon>Azospira</taxon>
    </lineage>
</organism>
<dbReference type="Proteomes" id="UP000663444">
    <property type="component" value="Chromosome"/>
</dbReference>
<dbReference type="EMBL" id="CP064781">
    <property type="protein sequence ID" value="QRJ62949.1"/>
    <property type="molecule type" value="Genomic_DNA"/>
</dbReference>
<evidence type="ECO:0000313" key="2">
    <source>
        <dbReference type="Proteomes" id="UP000663444"/>
    </source>
</evidence>
<accession>A0A974SN64</accession>
<protein>
    <submittedName>
        <fullName evidence="1">DUF1684 domain-containing protein</fullName>
    </submittedName>
</protein>
<sequence>MADKRTRWQSWRAARAQALAAPDSWLGLVGLFWLDEGANAVGADPAAAVRLPAGAAHLGRLDCAGSAVVWHPAAGDAVPLRTDVGGAPTVVEHGAFAFFVIERDGRLAVRLRDRGWAATRPFAGIDAYDYDPAWRIAADWRPLVPPQTIEVPNVSGDLSPVRVEWQAVFRVGDAEVALLPMRVSAEGVFFVFRDATSGRATYGAGRFLDAAVPADGRLVLDFNFAYNPPCAFTPFATCPLPPPENWLPFAVAAGELRYADGH</sequence>
<dbReference type="Pfam" id="PF07920">
    <property type="entry name" value="DUF1684"/>
    <property type="match status" value="1"/>
</dbReference>
<gene>
    <name evidence="1" type="ORF">IWH25_14465</name>
</gene>
<name>A0A974SN64_9RHOO</name>
<dbReference type="InterPro" id="IPR012467">
    <property type="entry name" value="DUF1684"/>
</dbReference>
<proteinExistence type="predicted"/>
<evidence type="ECO:0000313" key="1">
    <source>
        <dbReference type="EMBL" id="QRJ62949.1"/>
    </source>
</evidence>
<dbReference type="AlphaFoldDB" id="A0A974SN64"/>